<protein>
    <submittedName>
        <fullName evidence="10">Membrane protein</fullName>
    </submittedName>
</protein>
<organism evidence="10 11">
    <name type="scientific">Pseudomonas fulva</name>
    <dbReference type="NCBI Taxonomy" id="47880"/>
    <lineage>
        <taxon>Bacteria</taxon>
        <taxon>Pseudomonadati</taxon>
        <taxon>Pseudomonadota</taxon>
        <taxon>Gammaproteobacteria</taxon>
        <taxon>Pseudomonadales</taxon>
        <taxon>Pseudomonadaceae</taxon>
        <taxon>Pseudomonas</taxon>
    </lineage>
</organism>
<accession>A0A0D0I5B6</accession>
<evidence type="ECO:0000256" key="8">
    <source>
        <dbReference type="ARBA" id="ARBA00035655"/>
    </source>
</evidence>
<dbReference type="InterPro" id="IPR007272">
    <property type="entry name" value="Sulf_transp_TsuA/YedE"/>
</dbReference>
<dbReference type="PANTHER" id="PTHR30574">
    <property type="entry name" value="INNER MEMBRANE PROTEIN YEDE"/>
    <property type="match status" value="1"/>
</dbReference>
<keyword evidence="5 9" id="KW-0812">Transmembrane</keyword>
<comment type="similarity">
    <text evidence="8">Belongs to the TsuA/YedE (TC 9.B.102) family.</text>
</comment>
<comment type="subcellular location">
    <subcellularLocation>
        <location evidence="1">Cell inner membrane</location>
        <topology evidence="1">Multi-pass membrane protein</topology>
    </subcellularLocation>
</comment>
<feature type="transmembrane region" description="Helical" evidence="9">
    <location>
        <begin position="188"/>
        <end position="209"/>
    </location>
</feature>
<evidence type="ECO:0000256" key="1">
    <source>
        <dbReference type="ARBA" id="ARBA00004429"/>
    </source>
</evidence>
<feature type="transmembrane region" description="Helical" evidence="9">
    <location>
        <begin position="12"/>
        <end position="29"/>
    </location>
</feature>
<evidence type="ECO:0000256" key="2">
    <source>
        <dbReference type="ARBA" id="ARBA00022448"/>
    </source>
</evidence>
<evidence type="ECO:0000256" key="4">
    <source>
        <dbReference type="ARBA" id="ARBA00022519"/>
    </source>
</evidence>
<dbReference type="Pfam" id="PF04143">
    <property type="entry name" value="Sulf_transp"/>
    <property type="match status" value="1"/>
</dbReference>
<evidence type="ECO:0000256" key="6">
    <source>
        <dbReference type="ARBA" id="ARBA00022989"/>
    </source>
</evidence>
<dbReference type="PANTHER" id="PTHR30574:SF1">
    <property type="entry name" value="SULPHUR TRANSPORT DOMAIN-CONTAINING PROTEIN"/>
    <property type="match status" value="1"/>
</dbReference>
<dbReference type="GO" id="GO:0005886">
    <property type="term" value="C:plasma membrane"/>
    <property type="evidence" value="ECO:0007669"/>
    <property type="project" value="UniProtKB-SubCell"/>
</dbReference>
<feature type="transmembrane region" description="Helical" evidence="9">
    <location>
        <begin position="73"/>
        <end position="96"/>
    </location>
</feature>
<keyword evidence="6 9" id="KW-1133">Transmembrane helix</keyword>
<feature type="transmembrane region" description="Helical" evidence="9">
    <location>
        <begin position="116"/>
        <end position="141"/>
    </location>
</feature>
<sequence length="390" mass="40764">MERPHMPTLRTGSATLILFALATAAWLLATPSNEGRALSFSLLAGGLFGVLLQRSRFCFFCVSRDFIERRDPSGLLGILAALAVGTLGYHAAFGAFLPDPTNGRLPPDAHIGPLSWVLALGATLFGLGMAISGSCISAHLYRLGEGAMASVLALLGALVGFFLGFLSWNTLYLASIQEAPVIWLPAQLGYGGSLLLQLALLGGLAHLLLRYRKDQEPRQAQDGLRELLFGARWPTWVGGILIGTLALAAYLRVGPLGVTAELGSLSRTAANGLGWLPERLEGLDGFSGCATVVKETLLSNNGLFILGLVLAAWASALLAGDCAPRWPGAREALRNVVGGILLGMGGMLALGCTVGTLLSGIMAGAASGWLFAVFCFIGLIAGLRLRKVIG</sequence>
<feature type="transmembrane region" description="Helical" evidence="9">
    <location>
        <begin position="148"/>
        <end position="168"/>
    </location>
</feature>
<dbReference type="AlphaFoldDB" id="A0A0D0I5B6"/>
<evidence type="ECO:0000256" key="9">
    <source>
        <dbReference type="SAM" id="Phobius"/>
    </source>
</evidence>
<name>A0A0D0I5B6_9PSED</name>
<evidence type="ECO:0000256" key="5">
    <source>
        <dbReference type="ARBA" id="ARBA00022692"/>
    </source>
</evidence>
<feature type="transmembrane region" description="Helical" evidence="9">
    <location>
        <begin position="302"/>
        <end position="320"/>
    </location>
</feature>
<feature type="transmembrane region" description="Helical" evidence="9">
    <location>
        <begin position="332"/>
        <end position="351"/>
    </location>
</feature>
<gene>
    <name evidence="10" type="ORF">RU08_25580</name>
</gene>
<evidence type="ECO:0000256" key="7">
    <source>
        <dbReference type="ARBA" id="ARBA00023136"/>
    </source>
</evidence>
<comment type="caution">
    <text evidence="10">The sequence shown here is derived from an EMBL/GenBank/DDBJ whole genome shotgun (WGS) entry which is preliminary data.</text>
</comment>
<keyword evidence="3" id="KW-1003">Cell membrane</keyword>
<proteinExistence type="inferred from homology"/>
<feature type="transmembrane region" description="Helical" evidence="9">
    <location>
        <begin position="35"/>
        <end position="52"/>
    </location>
</feature>
<keyword evidence="7 9" id="KW-0472">Membrane</keyword>
<evidence type="ECO:0000256" key="3">
    <source>
        <dbReference type="ARBA" id="ARBA00022475"/>
    </source>
</evidence>
<reference evidence="10 11" key="1">
    <citation type="submission" date="2014-12" db="EMBL/GenBank/DDBJ databases">
        <title>16Stimator: statistical estimation of ribosomal gene copy numbers from draft genome assemblies.</title>
        <authorList>
            <person name="Perisin M.A."/>
            <person name="Vetter M."/>
            <person name="Gilbert J.A."/>
            <person name="Bergelson J."/>
        </authorList>
    </citation>
    <scope>NUCLEOTIDE SEQUENCE [LARGE SCALE GENOMIC DNA]</scope>
    <source>
        <strain evidence="10 11">MEJ086</strain>
    </source>
</reference>
<keyword evidence="4" id="KW-0997">Cell inner membrane</keyword>
<feature type="transmembrane region" description="Helical" evidence="9">
    <location>
        <begin position="357"/>
        <end position="383"/>
    </location>
</feature>
<evidence type="ECO:0000313" key="10">
    <source>
        <dbReference type="EMBL" id="KIP88082.1"/>
    </source>
</evidence>
<evidence type="ECO:0000313" key="11">
    <source>
        <dbReference type="Proteomes" id="UP000032068"/>
    </source>
</evidence>
<dbReference type="OrthoDB" id="9794165at2"/>
<feature type="transmembrane region" description="Helical" evidence="9">
    <location>
        <begin position="230"/>
        <end position="251"/>
    </location>
</feature>
<keyword evidence="2" id="KW-0813">Transport</keyword>
<dbReference type="EMBL" id="JXQW01000119">
    <property type="protein sequence ID" value="KIP88082.1"/>
    <property type="molecule type" value="Genomic_DNA"/>
</dbReference>
<dbReference type="Proteomes" id="UP000032068">
    <property type="component" value="Unassembled WGS sequence"/>
</dbReference>